<dbReference type="AlphaFoldDB" id="A0A9N9GF59"/>
<sequence>MYENPEEESWSTNPDDQEFMFIHDYLAATKAKKLGRKSQTYIDNKLHIEDTTEECRQFGQVLGNFIHNSHKDIEKNHFKLENPSSLNEYYNSFPSALTSFFHRLIESIEKQIYEVRKRKSKQSHRMSICLGNADMQLESLAAFAPLFPATGKNIYILSVIIFLESVSRNLQQYELFKHIASVNITKKNHYLAFDEALEQYGIKFVKQNLTSGLSNPVVLKQRIMAIQDERRRMILLYNEFVEDNIINTGNHIFNQLTETLWQLIEDLTTAFGYPDST</sequence>
<dbReference type="Proteomes" id="UP000789396">
    <property type="component" value="Unassembled WGS sequence"/>
</dbReference>
<accession>A0A9N9GF59</accession>
<name>A0A9N9GF59_9GLOM</name>
<dbReference type="EMBL" id="CAJVPZ010008925">
    <property type="protein sequence ID" value="CAG8603299.1"/>
    <property type="molecule type" value="Genomic_DNA"/>
</dbReference>
<organism evidence="1 2">
    <name type="scientific">Racocetra fulgida</name>
    <dbReference type="NCBI Taxonomy" id="60492"/>
    <lineage>
        <taxon>Eukaryota</taxon>
        <taxon>Fungi</taxon>
        <taxon>Fungi incertae sedis</taxon>
        <taxon>Mucoromycota</taxon>
        <taxon>Glomeromycotina</taxon>
        <taxon>Glomeromycetes</taxon>
        <taxon>Diversisporales</taxon>
        <taxon>Gigasporaceae</taxon>
        <taxon>Racocetra</taxon>
    </lineage>
</organism>
<proteinExistence type="predicted"/>
<keyword evidence="2" id="KW-1185">Reference proteome</keyword>
<gene>
    <name evidence="1" type="ORF">RFULGI_LOCUS6685</name>
</gene>
<comment type="caution">
    <text evidence="1">The sequence shown here is derived from an EMBL/GenBank/DDBJ whole genome shotgun (WGS) entry which is preliminary data.</text>
</comment>
<protein>
    <submittedName>
        <fullName evidence="1">4861_t:CDS:1</fullName>
    </submittedName>
</protein>
<evidence type="ECO:0000313" key="1">
    <source>
        <dbReference type="EMBL" id="CAG8603299.1"/>
    </source>
</evidence>
<reference evidence="1" key="1">
    <citation type="submission" date="2021-06" db="EMBL/GenBank/DDBJ databases">
        <authorList>
            <person name="Kallberg Y."/>
            <person name="Tangrot J."/>
            <person name="Rosling A."/>
        </authorList>
    </citation>
    <scope>NUCLEOTIDE SEQUENCE</scope>
    <source>
        <strain evidence="1">IN212</strain>
    </source>
</reference>
<dbReference type="OrthoDB" id="2383622at2759"/>
<evidence type="ECO:0000313" key="2">
    <source>
        <dbReference type="Proteomes" id="UP000789396"/>
    </source>
</evidence>